<protein>
    <submittedName>
        <fullName evidence="1">PEP-CTERM sorting domain-containing protein</fullName>
    </submittedName>
</protein>
<organism evidence="1 2">
    <name type="scientific">Nostoc paludosum FACHB-159</name>
    <dbReference type="NCBI Taxonomy" id="2692908"/>
    <lineage>
        <taxon>Bacteria</taxon>
        <taxon>Bacillati</taxon>
        <taxon>Cyanobacteriota</taxon>
        <taxon>Cyanophyceae</taxon>
        <taxon>Nostocales</taxon>
        <taxon>Nostocaceae</taxon>
        <taxon>Nostoc</taxon>
    </lineage>
</organism>
<dbReference type="Proteomes" id="UP000637383">
    <property type="component" value="Unassembled WGS sequence"/>
</dbReference>
<sequence>MSTTAQALTVIDFESLAQPGDGITSQGFSYTEDGYTLTNTNINEFPFAIFNIGEPRYLGSTALFNDTPNGTIILNKSDGGAFDLLSIDLGELNEPFESSTVTFVGVKADNSTISNTFTLNGVKGFQTFNFTNFTNIISTSWQQVDPFHQFDNIVISDSTTTSVPEPTSILGLLSFAAIGLGSALTYKKAAT</sequence>
<evidence type="ECO:0000313" key="1">
    <source>
        <dbReference type="EMBL" id="MBD2733526.1"/>
    </source>
</evidence>
<comment type="caution">
    <text evidence="1">The sequence shown here is derived from an EMBL/GenBank/DDBJ whole genome shotgun (WGS) entry which is preliminary data.</text>
</comment>
<accession>A0ABR8K3V9</accession>
<evidence type="ECO:0000313" key="2">
    <source>
        <dbReference type="Proteomes" id="UP000637383"/>
    </source>
</evidence>
<name>A0ABR8K3V9_9NOSO</name>
<reference evidence="1 2" key="1">
    <citation type="journal article" date="2020" name="ISME J.">
        <title>Comparative genomics reveals insights into cyanobacterial evolution and habitat adaptation.</title>
        <authorList>
            <person name="Chen M.Y."/>
            <person name="Teng W.K."/>
            <person name="Zhao L."/>
            <person name="Hu C.X."/>
            <person name="Zhou Y.K."/>
            <person name="Han B.P."/>
            <person name="Song L.R."/>
            <person name="Shu W.S."/>
        </authorList>
    </citation>
    <scope>NUCLEOTIDE SEQUENCE [LARGE SCALE GENOMIC DNA]</scope>
    <source>
        <strain evidence="1 2">FACHB-159</strain>
    </source>
</reference>
<keyword evidence="2" id="KW-1185">Reference proteome</keyword>
<dbReference type="EMBL" id="JACJTU010000004">
    <property type="protein sequence ID" value="MBD2733526.1"/>
    <property type="molecule type" value="Genomic_DNA"/>
</dbReference>
<gene>
    <name evidence="1" type="ORF">H6H03_06310</name>
</gene>
<proteinExistence type="predicted"/>